<evidence type="ECO:0000256" key="14">
    <source>
        <dbReference type="ARBA" id="ARBA00061005"/>
    </source>
</evidence>
<dbReference type="Gene3D" id="3.30.420.10">
    <property type="entry name" value="Ribonuclease H-like superfamily/Ribonuclease H"/>
    <property type="match status" value="1"/>
</dbReference>
<dbReference type="EMBL" id="JAUPFM010000016">
    <property type="protein sequence ID" value="KAK2826678.1"/>
    <property type="molecule type" value="Genomic_DNA"/>
</dbReference>
<organism evidence="21 22">
    <name type="scientific">Channa striata</name>
    <name type="common">Snakehead murrel</name>
    <name type="synonym">Ophicephalus striatus</name>
    <dbReference type="NCBI Taxonomy" id="64152"/>
    <lineage>
        <taxon>Eukaryota</taxon>
        <taxon>Metazoa</taxon>
        <taxon>Chordata</taxon>
        <taxon>Craniata</taxon>
        <taxon>Vertebrata</taxon>
        <taxon>Euteleostomi</taxon>
        <taxon>Actinopterygii</taxon>
        <taxon>Neopterygii</taxon>
        <taxon>Teleostei</taxon>
        <taxon>Neoteleostei</taxon>
        <taxon>Acanthomorphata</taxon>
        <taxon>Anabantaria</taxon>
        <taxon>Anabantiformes</taxon>
        <taxon>Channoidei</taxon>
        <taxon>Channidae</taxon>
        <taxon>Channa</taxon>
    </lineage>
</organism>
<protein>
    <recommendedName>
        <fullName evidence="16">Exonuclease 3'-5' domain-containing protein 2</fullName>
        <ecNumber evidence="5">3.1.11.1</ecNumber>
    </recommendedName>
    <alternativeName>
        <fullName evidence="18">3'-5' exoribonuclease EXD2</fullName>
    </alternativeName>
    <alternativeName>
        <fullName evidence="17">Exonuclease 3'-5' domain-like-containing protein 2</fullName>
    </alternativeName>
</protein>
<evidence type="ECO:0000256" key="2">
    <source>
        <dbReference type="ARBA" id="ARBA00001936"/>
    </source>
</evidence>
<dbReference type="AlphaFoldDB" id="A0AA88LYH5"/>
<dbReference type="InterPro" id="IPR051132">
    <property type="entry name" value="3-5_Exonuclease_domain"/>
</dbReference>
<comment type="cofactor">
    <cofactor evidence="3">
        <name>Mg(2+)</name>
        <dbReference type="ChEBI" id="CHEBI:18420"/>
    </cofactor>
</comment>
<keyword evidence="11" id="KW-1133">Transmembrane helix</keyword>
<dbReference type="PANTHER" id="PTHR13620">
    <property type="entry name" value="3-5 EXONUCLEASE"/>
    <property type="match status" value="1"/>
</dbReference>
<reference evidence="21" key="1">
    <citation type="submission" date="2023-07" db="EMBL/GenBank/DDBJ databases">
        <title>Chromosome-level Genome Assembly of Striped Snakehead (Channa striata).</title>
        <authorList>
            <person name="Liu H."/>
        </authorList>
    </citation>
    <scope>NUCLEOTIDE SEQUENCE</scope>
    <source>
        <strain evidence="21">Gz</strain>
        <tissue evidence="21">Muscle</tissue>
    </source>
</reference>
<evidence type="ECO:0000256" key="18">
    <source>
        <dbReference type="ARBA" id="ARBA00082634"/>
    </source>
</evidence>
<keyword evidence="22" id="KW-1185">Reference proteome</keyword>
<evidence type="ECO:0000256" key="7">
    <source>
        <dbReference type="ARBA" id="ARBA00022722"/>
    </source>
</evidence>
<gene>
    <name evidence="21" type="ORF">Q5P01_020892</name>
</gene>
<accession>A0AA88LYH5</accession>
<comment type="cofactor">
    <cofactor evidence="2">
        <name>Mn(2+)</name>
        <dbReference type="ChEBI" id="CHEBI:29035"/>
    </cofactor>
</comment>
<dbReference type="InterPro" id="IPR036397">
    <property type="entry name" value="RNaseH_sf"/>
</dbReference>
<keyword evidence="8" id="KW-0479">Metal-binding</keyword>
<evidence type="ECO:0000256" key="10">
    <source>
        <dbReference type="ARBA" id="ARBA00022839"/>
    </source>
</evidence>
<dbReference type="GO" id="GO:0006310">
    <property type="term" value="P:DNA recombination"/>
    <property type="evidence" value="ECO:0007669"/>
    <property type="project" value="UniProtKB-ARBA"/>
</dbReference>
<dbReference type="GO" id="GO:0008310">
    <property type="term" value="F:single-stranded DNA 3'-5' DNA exonuclease activity"/>
    <property type="evidence" value="ECO:0007669"/>
    <property type="project" value="UniProtKB-EC"/>
</dbReference>
<dbReference type="GO" id="GO:0003676">
    <property type="term" value="F:nucleic acid binding"/>
    <property type="evidence" value="ECO:0007669"/>
    <property type="project" value="InterPro"/>
</dbReference>
<comment type="caution">
    <text evidence="21">The sequence shown here is derived from an EMBL/GenBank/DDBJ whole genome shotgun (WGS) entry which is preliminary data.</text>
</comment>
<proteinExistence type="inferred from homology"/>
<evidence type="ECO:0000256" key="19">
    <source>
        <dbReference type="SAM" id="MobiDB-lite"/>
    </source>
</evidence>
<dbReference type="CDD" id="cd06141">
    <property type="entry name" value="WRN_exo"/>
    <property type="match status" value="1"/>
</dbReference>
<comment type="subcellular location">
    <subcellularLocation>
        <location evidence="4">Mitochondrion membrane</location>
    </subcellularLocation>
</comment>
<keyword evidence="13" id="KW-0472">Membrane</keyword>
<evidence type="ECO:0000256" key="4">
    <source>
        <dbReference type="ARBA" id="ARBA00004325"/>
    </source>
</evidence>
<evidence type="ECO:0000313" key="21">
    <source>
        <dbReference type="EMBL" id="KAK2826678.1"/>
    </source>
</evidence>
<dbReference type="Proteomes" id="UP001187415">
    <property type="component" value="Unassembled WGS sequence"/>
</dbReference>
<comment type="similarity">
    <text evidence="14">Belongs to the EXD2 family.</text>
</comment>
<evidence type="ECO:0000313" key="22">
    <source>
        <dbReference type="Proteomes" id="UP001187415"/>
    </source>
</evidence>
<dbReference type="SUPFAM" id="SSF53098">
    <property type="entry name" value="Ribonuclease H-like"/>
    <property type="match status" value="1"/>
</dbReference>
<evidence type="ECO:0000256" key="12">
    <source>
        <dbReference type="ARBA" id="ARBA00023128"/>
    </source>
</evidence>
<evidence type="ECO:0000256" key="15">
    <source>
        <dbReference type="ARBA" id="ARBA00064376"/>
    </source>
</evidence>
<keyword evidence="10" id="KW-0269">Exonuclease</keyword>
<comment type="catalytic activity">
    <reaction evidence="1">
        <text>Exonucleolytic cleavage in the 3'- to 5'-direction to yield nucleoside 5'-phosphates.</text>
        <dbReference type="EC" id="3.1.11.1"/>
    </reaction>
</comment>
<evidence type="ECO:0000256" key="3">
    <source>
        <dbReference type="ARBA" id="ARBA00001946"/>
    </source>
</evidence>
<keyword evidence="7" id="KW-0540">Nuclease</keyword>
<name>A0AA88LYH5_CHASR</name>
<evidence type="ECO:0000256" key="17">
    <source>
        <dbReference type="ARBA" id="ARBA00075515"/>
    </source>
</evidence>
<feature type="domain" description="3'-5' exonuclease" evidence="20">
    <location>
        <begin position="112"/>
        <end position="295"/>
    </location>
</feature>
<evidence type="ECO:0000256" key="6">
    <source>
        <dbReference type="ARBA" id="ARBA00022692"/>
    </source>
</evidence>
<evidence type="ECO:0000256" key="13">
    <source>
        <dbReference type="ARBA" id="ARBA00023136"/>
    </source>
</evidence>
<dbReference type="GO" id="GO:0000175">
    <property type="term" value="F:3'-5'-RNA exonuclease activity"/>
    <property type="evidence" value="ECO:0007669"/>
    <property type="project" value="UniProtKB-ARBA"/>
</dbReference>
<evidence type="ECO:0000256" key="1">
    <source>
        <dbReference type="ARBA" id="ARBA00000563"/>
    </source>
</evidence>
<dbReference type="PANTHER" id="PTHR13620:SF104">
    <property type="entry name" value="EXONUCLEASE 3'-5' DOMAIN-CONTAINING PROTEIN 2"/>
    <property type="match status" value="1"/>
</dbReference>
<evidence type="ECO:0000256" key="16">
    <source>
        <dbReference type="ARBA" id="ARBA00069878"/>
    </source>
</evidence>
<evidence type="ECO:0000256" key="5">
    <source>
        <dbReference type="ARBA" id="ARBA00012108"/>
    </source>
</evidence>
<dbReference type="SMART" id="SM00474">
    <property type="entry name" value="35EXOc"/>
    <property type="match status" value="1"/>
</dbReference>
<evidence type="ECO:0000259" key="20">
    <source>
        <dbReference type="SMART" id="SM00474"/>
    </source>
</evidence>
<dbReference type="InterPro" id="IPR002562">
    <property type="entry name" value="3'-5'_exonuclease_dom"/>
</dbReference>
<keyword evidence="12" id="KW-0496">Mitochondrion</keyword>
<feature type="region of interest" description="Disordered" evidence="19">
    <location>
        <begin position="325"/>
        <end position="371"/>
    </location>
</feature>
<dbReference type="GO" id="GO:0046872">
    <property type="term" value="F:metal ion binding"/>
    <property type="evidence" value="ECO:0007669"/>
    <property type="project" value="UniProtKB-KW"/>
</dbReference>
<dbReference type="GO" id="GO:0005634">
    <property type="term" value="C:nucleus"/>
    <property type="evidence" value="ECO:0007669"/>
    <property type="project" value="TreeGrafter"/>
</dbReference>
<dbReference type="GO" id="GO:0031966">
    <property type="term" value="C:mitochondrial membrane"/>
    <property type="evidence" value="ECO:0007669"/>
    <property type="project" value="UniProtKB-SubCell"/>
</dbReference>
<keyword evidence="9" id="KW-0378">Hydrolase</keyword>
<dbReference type="InterPro" id="IPR012337">
    <property type="entry name" value="RNaseH-like_sf"/>
</dbReference>
<dbReference type="Pfam" id="PF01612">
    <property type="entry name" value="DNA_pol_A_exo1"/>
    <property type="match status" value="1"/>
</dbReference>
<evidence type="ECO:0000256" key="11">
    <source>
        <dbReference type="ARBA" id="ARBA00022989"/>
    </source>
</evidence>
<evidence type="ECO:0000256" key="8">
    <source>
        <dbReference type="ARBA" id="ARBA00022723"/>
    </source>
</evidence>
<sequence>MCVTLLLCCCVRVQRDAGFVRITETESCLHGVPLTQDRFALFSLIKIKNRHKAVDPVEAAPAVEKEFTSIQCEHGQSPHLLEKELKAEECQNTLPPPVVQIPSSEQLLQVKPVVVSSEEEWQQLWPLMQKELSVFPVLGLDCEWVSVKGRASAVSLLQMASYSGLCVLVKLQAFRKGQQQFPLSLLEVLRDPHVLKVGVGCYEDGKRLVRDYGLSLTRTVDLRCLALRQRQAKVNNGLSLKSLAADLLNVSLDKSLELRCSNWEADELTLEQMTYAARDAQISVALFLHLLGLCSEARPASSSGSSYSELAACCQGLVDVPFRGRGDGDDGAADGEGRRKVRKPPNCDSPESGDQQVPDPRKNNKRKPLGVGYSARKSPLYDNCFLHAPDGQPLCTCDKKKAKWYLDKGIGVLQSENPFIVRLLFEPSGRPDSQQDYYLTAKENLCVVCGKADSYIRKNIVPHEYRRHFPTEMKDHNSHDILLLCTSCHAASNVHDGFLKQQLAEEFAAPQGCEEGVRLLEDTDRRRVRSAARALLTASDGLPEQRREELQVLIKSFLNVNEEEELTKEVLQQAANLETRIFNEALRASRPEGGASPR</sequence>
<dbReference type="EC" id="3.1.11.1" evidence="5"/>
<keyword evidence="6" id="KW-0812">Transmembrane</keyword>
<evidence type="ECO:0000256" key="9">
    <source>
        <dbReference type="ARBA" id="ARBA00022801"/>
    </source>
</evidence>
<comment type="subunit">
    <text evidence="15">Homodimer. Interacts with RBBP8, MRE11 and BRCA1.</text>
</comment>
<dbReference type="FunFam" id="3.30.420.10:FF:000041">
    <property type="entry name" value="Exonuclease 3'-5' domain containing 2"/>
    <property type="match status" value="1"/>
</dbReference>